<evidence type="ECO:0000313" key="3">
    <source>
        <dbReference type="Proteomes" id="UP001291623"/>
    </source>
</evidence>
<accession>A0AAE1V403</accession>
<dbReference type="PANTHER" id="PTHR48302:SF2">
    <property type="entry name" value="DUF1985 DOMAIN-CONTAINING PROTEIN"/>
    <property type="match status" value="1"/>
</dbReference>
<name>A0AAE1V403_9SOLA</name>
<comment type="caution">
    <text evidence="2">The sequence shown here is derived from an EMBL/GenBank/DDBJ whole genome shotgun (WGS) entry which is preliminary data.</text>
</comment>
<protein>
    <submittedName>
        <fullName evidence="2">Uncharacterized protein</fullName>
    </submittedName>
</protein>
<proteinExistence type="predicted"/>
<sequence>MSTSPPMNTEASEHNDPRQTEHPSSSSNLPENQCTTILFKGFDEPLDIRYPRDDNNPIDVNENVDFSSLGKRPRSSTFSTRRSSRVFEKTVQEGPKATTENQYPESESKNTKRALGISSQKSGSPVLPECVDNILEPTNDVEEEHLKSVLVKPQILGIKAFRDLMRGIRQKMDSVKNYYRLHGNPLGMQIWLYQCCSLIDNTITFRSNSEYIPRMLNWMRIKSQPTIEYLMDDMFKEGDDPIIFLLAQAMPTLPVSFSKVASKGTCSSVMTTPLPIDFVAQLSADILVDLQSEAIIDSVTQEVLSEAEQQPYDTLEVDTQAFIEIPSVVVAEPLLDAEKGFPE</sequence>
<dbReference type="Proteomes" id="UP001291623">
    <property type="component" value="Unassembled WGS sequence"/>
</dbReference>
<gene>
    <name evidence="2" type="ORF">RND71_034243</name>
</gene>
<evidence type="ECO:0000256" key="1">
    <source>
        <dbReference type="SAM" id="MobiDB-lite"/>
    </source>
</evidence>
<feature type="compositionally biased region" description="Polar residues" evidence="1">
    <location>
        <begin position="22"/>
        <end position="34"/>
    </location>
</feature>
<dbReference type="AlphaFoldDB" id="A0AAE1V403"/>
<dbReference type="PANTHER" id="PTHR48302">
    <property type="entry name" value="ULP1 PROTEASE FAMILY, C-TERMINAL CATALYTIC DOMAIN CONTAINING PROTEIN"/>
    <property type="match status" value="1"/>
</dbReference>
<dbReference type="EMBL" id="JAVYJV010000018">
    <property type="protein sequence ID" value="KAK4347904.1"/>
    <property type="molecule type" value="Genomic_DNA"/>
</dbReference>
<evidence type="ECO:0000313" key="2">
    <source>
        <dbReference type="EMBL" id="KAK4347904.1"/>
    </source>
</evidence>
<reference evidence="2" key="1">
    <citation type="submission" date="2023-12" db="EMBL/GenBank/DDBJ databases">
        <title>Genome assembly of Anisodus tanguticus.</title>
        <authorList>
            <person name="Wang Y.-J."/>
        </authorList>
    </citation>
    <scope>NUCLEOTIDE SEQUENCE</scope>
    <source>
        <strain evidence="2">KB-2021</strain>
        <tissue evidence="2">Leaf</tissue>
    </source>
</reference>
<feature type="compositionally biased region" description="Polar residues" evidence="1">
    <location>
        <begin position="1"/>
        <end position="10"/>
    </location>
</feature>
<feature type="region of interest" description="Disordered" evidence="1">
    <location>
        <begin position="48"/>
        <end position="124"/>
    </location>
</feature>
<feature type="compositionally biased region" description="Basic and acidic residues" evidence="1">
    <location>
        <begin position="11"/>
        <end position="21"/>
    </location>
</feature>
<keyword evidence="3" id="KW-1185">Reference proteome</keyword>
<organism evidence="2 3">
    <name type="scientific">Anisodus tanguticus</name>
    <dbReference type="NCBI Taxonomy" id="243964"/>
    <lineage>
        <taxon>Eukaryota</taxon>
        <taxon>Viridiplantae</taxon>
        <taxon>Streptophyta</taxon>
        <taxon>Embryophyta</taxon>
        <taxon>Tracheophyta</taxon>
        <taxon>Spermatophyta</taxon>
        <taxon>Magnoliopsida</taxon>
        <taxon>eudicotyledons</taxon>
        <taxon>Gunneridae</taxon>
        <taxon>Pentapetalae</taxon>
        <taxon>asterids</taxon>
        <taxon>lamiids</taxon>
        <taxon>Solanales</taxon>
        <taxon>Solanaceae</taxon>
        <taxon>Solanoideae</taxon>
        <taxon>Hyoscyameae</taxon>
        <taxon>Anisodus</taxon>
    </lineage>
</organism>
<feature type="region of interest" description="Disordered" evidence="1">
    <location>
        <begin position="1"/>
        <end position="34"/>
    </location>
</feature>